<keyword evidence="3" id="KW-1185">Reference proteome</keyword>
<proteinExistence type="predicted"/>
<feature type="compositionally biased region" description="Basic and acidic residues" evidence="1">
    <location>
        <begin position="90"/>
        <end position="99"/>
    </location>
</feature>
<protein>
    <submittedName>
        <fullName evidence="2">Uncharacterized protein</fullName>
    </submittedName>
</protein>
<evidence type="ECO:0000256" key="1">
    <source>
        <dbReference type="SAM" id="MobiDB-lite"/>
    </source>
</evidence>
<reference evidence="2 3" key="1">
    <citation type="submission" date="2019-05" db="EMBL/GenBank/DDBJ databases">
        <title>Another draft genome of Portunus trituberculatus and its Hox gene families provides insights of decapod evolution.</title>
        <authorList>
            <person name="Jeong J.-H."/>
            <person name="Song I."/>
            <person name="Kim S."/>
            <person name="Choi T."/>
            <person name="Kim D."/>
            <person name="Ryu S."/>
            <person name="Kim W."/>
        </authorList>
    </citation>
    <scope>NUCLEOTIDE SEQUENCE [LARGE SCALE GENOMIC DNA]</scope>
    <source>
        <tissue evidence="2">Muscle</tissue>
    </source>
</reference>
<dbReference type="EMBL" id="VSRR010011532">
    <property type="protein sequence ID" value="MPC53313.1"/>
    <property type="molecule type" value="Genomic_DNA"/>
</dbReference>
<accession>A0A5B7G7X2</accession>
<dbReference type="AlphaFoldDB" id="A0A5B7G7X2"/>
<evidence type="ECO:0000313" key="2">
    <source>
        <dbReference type="EMBL" id="MPC53313.1"/>
    </source>
</evidence>
<sequence length="99" mass="10866">MHLTNGQQVSRSPFINYPTRHDVTAWPSSTMARRVAGTDQYLTLNLSSFHSFHLSRDSCSRVGRWFKSFLPLPCVGKGEVEGGTGGIGKGGKERQQAGK</sequence>
<evidence type="ECO:0000313" key="3">
    <source>
        <dbReference type="Proteomes" id="UP000324222"/>
    </source>
</evidence>
<name>A0A5B7G7X2_PORTR</name>
<dbReference type="Proteomes" id="UP000324222">
    <property type="component" value="Unassembled WGS sequence"/>
</dbReference>
<comment type="caution">
    <text evidence="2">The sequence shown here is derived from an EMBL/GenBank/DDBJ whole genome shotgun (WGS) entry which is preliminary data.</text>
</comment>
<feature type="region of interest" description="Disordered" evidence="1">
    <location>
        <begin position="80"/>
        <end position="99"/>
    </location>
</feature>
<gene>
    <name evidence="2" type="ORF">E2C01_047202</name>
</gene>
<organism evidence="2 3">
    <name type="scientific">Portunus trituberculatus</name>
    <name type="common">Swimming crab</name>
    <name type="synonym">Neptunus trituberculatus</name>
    <dbReference type="NCBI Taxonomy" id="210409"/>
    <lineage>
        <taxon>Eukaryota</taxon>
        <taxon>Metazoa</taxon>
        <taxon>Ecdysozoa</taxon>
        <taxon>Arthropoda</taxon>
        <taxon>Crustacea</taxon>
        <taxon>Multicrustacea</taxon>
        <taxon>Malacostraca</taxon>
        <taxon>Eumalacostraca</taxon>
        <taxon>Eucarida</taxon>
        <taxon>Decapoda</taxon>
        <taxon>Pleocyemata</taxon>
        <taxon>Brachyura</taxon>
        <taxon>Eubrachyura</taxon>
        <taxon>Portunoidea</taxon>
        <taxon>Portunidae</taxon>
        <taxon>Portuninae</taxon>
        <taxon>Portunus</taxon>
    </lineage>
</organism>